<dbReference type="AlphaFoldDB" id="A0AAW1XGP5"/>
<keyword evidence="2" id="KW-1185">Reference proteome</keyword>
<dbReference type="Proteomes" id="UP001457282">
    <property type="component" value="Unassembled WGS sequence"/>
</dbReference>
<dbReference type="EMBL" id="JBEDUW010000004">
    <property type="protein sequence ID" value="KAK9935689.1"/>
    <property type="molecule type" value="Genomic_DNA"/>
</dbReference>
<protein>
    <submittedName>
        <fullName evidence="1">Uncharacterized protein</fullName>
    </submittedName>
</protein>
<gene>
    <name evidence="1" type="ORF">M0R45_022778</name>
</gene>
<sequence>MNIRARSTHKQKHWKIGQSIKMTPDNLDYRFRQCIKEEEGEYEASRKQTQQIAAKLVQIGFTSLIRSSATFSRTVTQSYDAVSR</sequence>
<accession>A0AAW1XGP5</accession>
<evidence type="ECO:0000313" key="2">
    <source>
        <dbReference type="Proteomes" id="UP001457282"/>
    </source>
</evidence>
<proteinExistence type="predicted"/>
<name>A0AAW1XGP5_RUBAR</name>
<organism evidence="1 2">
    <name type="scientific">Rubus argutus</name>
    <name type="common">Southern blackberry</name>
    <dbReference type="NCBI Taxonomy" id="59490"/>
    <lineage>
        <taxon>Eukaryota</taxon>
        <taxon>Viridiplantae</taxon>
        <taxon>Streptophyta</taxon>
        <taxon>Embryophyta</taxon>
        <taxon>Tracheophyta</taxon>
        <taxon>Spermatophyta</taxon>
        <taxon>Magnoliopsida</taxon>
        <taxon>eudicotyledons</taxon>
        <taxon>Gunneridae</taxon>
        <taxon>Pentapetalae</taxon>
        <taxon>rosids</taxon>
        <taxon>fabids</taxon>
        <taxon>Rosales</taxon>
        <taxon>Rosaceae</taxon>
        <taxon>Rosoideae</taxon>
        <taxon>Rosoideae incertae sedis</taxon>
        <taxon>Rubus</taxon>
    </lineage>
</organism>
<evidence type="ECO:0000313" key="1">
    <source>
        <dbReference type="EMBL" id="KAK9935689.1"/>
    </source>
</evidence>
<reference evidence="1 2" key="1">
    <citation type="journal article" date="2023" name="G3 (Bethesda)">
        <title>A chromosome-length genome assembly and annotation of blackberry (Rubus argutus, cv. 'Hillquist').</title>
        <authorList>
            <person name="Bruna T."/>
            <person name="Aryal R."/>
            <person name="Dudchenko O."/>
            <person name="Sargent D.J."/>
            <person name="Mead D."/>
            <person name="Buti M."/>
            <person name="Cavallini A."/>
            <person name="Hytonen T."/>
            <person name="Andres J."/>
            <person name="Pham M."/>
            <person name="Weisz D."/>
            <person name="Mascagni F."/>
            <person name="Usai G."/>
            <person name="Natali L."/>
            <person name="Bassil N."/>
            <person name="Fernandez G.E."/>
            <person name="Lomsadze A."/>
            <person name="Armour M."/>
            <person name="Olukolu B."/>
            <person name="Poorten T."/>
            <person name="Britton C."/>
            <person name="Davik J."/>
            <person name="Ashrafi H."/>
            <person name="Aiden E.L."/>
            <person name="Borodovsky M."/>
            <person name="Worthington M."/>
        </authorList>
    </citation>
    <scope>NUCLEOTIDE SEQUENCE [LARGE SCALE GENOMIC DNA]</scope>
    <source>
        <strain evidence="1">PI 553951</strain>
    </source>
</reference>
<comment type="caution">
    <text evidence="1">The sequence shown here is derived from an EMBL/GenBank/DDBJ whole genome shotgun (WGS) entry which is preliminary data.</text>
</comment>